<comment type="function">
    <text evidence="8">Required for the formation of a threonylcarbamoyl group on adenosine at position 37 (t(6)A37) in tRNAs that read codons beginning with adenine. Is involved in the transfer of the threonylcarbamoyl moiety of threonylcarbamoyl-AMP (TC-AMP) to the N6 group of A37, together with TsaE and TsaB. TsaD likely plays a direct catalytic role in this reaction.</text>
</comment>
<dbReference type="Gene3D" id="3.30.420.40">
    <property type="match status" value="2"/>
</dbReference>
<gene>
    <name evidence="8" type="primary">tsaD</name>
    <name evidence="10" type="ORF">AVDCRST_MAG82-1336</name>
</gene>
<keyword evidence="5 8" id="KW-0408">Iron</keyword>
<dbReference type="SUPFAM" id="SSF53067">
    <property type="entry name" value="Actin-like ATPase domain"/>
    <property type="match status" value="1"/>
</dbReference>
<dbReference type="PANTHER" id="PTHR11735:SF6">
    <property type="entry name" value="TRNA N6-ADENOSINE THREONYLCARBAMOYLTRANSFERASE, MITOCHONDRIAL"/>
    <property type="match status" value="1"/>
</dbReference>
<dbReference type="EC" id="2.3.1.234" evidence="8"/>
<name>A0A6J4PTX1_9ACTN</name>
<protein>
    <recommendedName>
        <fullName evidence="8">tRNA N6-adenosine threonylcarbamoyltransferase</fullName>
        <ecNumber evidence="8">2.3.1.234</ecNumber>
    </recommendedName>
    <alternativeName>
        <fullName evidence="8">N6-L-threonylcarbamoyladenine synthase</fullName>
        <shortName evidence="8">t(6)A synthase</shortName>
    </alternativeName>
    <alternativeName>
        <fullName evidence="8">t(6)A37 threonylcarbamoyladenosine biosynthesis protein TsaD</fullName>
    </alternativeName>
    <alternativeName>
        <fullName evidence="8">tRNA threonylcarbamoyladenosine biosynthesis protein TsaD</fullName>
    </alternativeName>
</protein>
<feature type="binding site" evidence="8">
    <location>
        <begin position="133"/>
        <end position="137"/>
    </location>
    <ligand>
        <name>substrate</name>
    </ligand>
</feature>
<keyword evidence="4 8" id="KW-0479">Metal-binding</keyword>
<comment type="cofactor">
    <cofactor evidence="8">
        <name>Fe(2+)</name>
        <dbReference type="ChEBI" id="CHEBI:29033"/>
    </cofactor>
    <text evidence="8">Binds 1 Fe(2+) ion per subunit.</text>
</comment>
<dbReference type="GO" id="GO:0002949">
    <property type="term" value="P:tRNA threonylcarbamoyladenosine modification"/>
    <property type="evidence" value="ECO:0007669"/>
    <property type="project" value="UniProtKB-UniRule"/>
</dbReference>
<comment type="subcellular location">
    <subcellularLocation>
        <location evidence="8">Cytoplasm</location>
    </subcellularLocation>
</comment>
<dbReference type="InterPro" id="IPR017861">
    <property type="entry name" value="KAE1/TsaD"/>
</dbReference>
<dbReference type="GO" id="GO:0005506">
    <property type="term" value="F:iron ion binding"/>
    <property type="evidence" value="ECO:0007669"/>
    <property type="project" value="UniProtKB-UniRule"/>
</dbReference>
<dbReference type="InterPro" id="IPR043129">
    <property type="entry name" value="ATPase_NBD"/>
</dbReference>
<evidence type="ECO:0000256" key="4">
    <source>
        <dbReference type="ARBA" id="ARBA00022723"/>
    </source>
</evidence>
<evidence type="ECO:0000256" key="1">
    <source>
        <dbReference type="ARBA" id="ARBA00022490"/>
    </source>
</evidence>
<dbReference type="FunFam" id="3.30.420.40:FF:000040">
    <property type="entry name" value="tRNA N6-adenosine threonylcarbamoyltransferase"/>
    <property type="match status" value="1"/>
</dbReference>
<dbReference type="GO" id="GO:0005737">
    <property type="term" value="C:cytoplasm"/>
    <property type="evidence" value="ECO:0007669"/>
    <property type="project" value="UniProtKB-SubCell"/>
</dbReference>
<keyword evidence="3 8" id="KW-0819">tRNA processing</keyword>
<feature type="binding site" evidence="8">
    <location>
        <position position="273"/>
    </location>
    <ligand>
        <name>substrate</name>
    </ligand>
</feature>
<organism evidence="10">
    <name type="scientific">uncultured Rubrobacteraceae bacterium</name>
    <dbReference type="NCBI Taxonomy" id="349277"/>
    <lineage>
        <taxon>Bacteria</taxon>
        <taxon>Bacillati</taxon>
        <taxon>Actinomycetota</taxon>
        <taxon>Rubrobacteria</taxon>
        <taxon>Rubrobacterales</taxon>
        <taxon>Rubrobacteraceae</taxon>
        <taxon>environmental samples</taxon>
    </lineage>
</organism>
<keyword evidence="1 8" id="KW-0963">Cytoplasm</keyword>
<feature type="binding site" evidence="8">
    <location>
        <position position="114"/>
    </location>
    <ligand>
        <name>Fe cation</name>
        <dbReference type="ChEBI" id="CHEBI:24875"/>
    </ligand>
</feature>
<dbReference type="GO" id="GO:0061711">
    <property type="term" value="F:tRNA N(6)-L-threonylcarbamoyladenine synthase activity"/>
    <property type="evidence" value="ECO:0007669"/>
    <property type="project" value="UniProtKB-EC"/>
</dbReference>
<evidence type="ECO:0000256" key="8">
    <source>
        <dbReference type="HAMAP-Rule" id="MF_01445"/>
    </source>
</evidence>
<accession>A0A6J4PTX1</accession>
<evidence type="ECO:0000256" key="2">
    <source>
        <dbReference type="ARBA" id="ARBA00022679"/>
    </source>
</evidence>
<comment type="caution">
    <text evidence="8">Lacks conserved residue(s) required for the propagation of feature annotation.</text>
</comment>
<evidence type="ECO:0000313" key="10">
    <source>
        <dbReference type="EMBL" id="CAA9419642.1"/>
    </source>
</evidence>
<proteinExistence type="inferred from homology"/>
<sequence>MILAIETSCDDTCAAVVAPDGRRVLSNVVHTQTEHARYGGVVPEVASRAHLERLDGVVEKSLSDAGVALYEVSRVAVTTRPGLIGALLVGVASAKGLAYARGLPLVPVNHLEGHVAAAYLADRTLEPPFVALVASGGHTALYAVTPDREMNLLGETLDDAAGEALDKGARMLGLGFPGGPEISKAARGGDPGRYDFPVGLKDKNSLDFSFSGLKTSLLYKLKAMDSGRVREELPHLAAGYEAAVVEALSRKLLRAADLHDAPAVVVAGGVAANTSLRQTLEKGCARIGTRLVIPPPDLCTDNAAMIGAAAPHSTAIAYPEYLSLNARSV</sequence>
<feature type="binding site" evidence="8">
    <location>
        <position position="179"/>
    </location>
    <ligand>
        <name>substrate</name>
    </ligand>
</feature>
<reference evidence="10" key="1">
    <citation type="submission" date="2020-02" db="EMBL/GenBank/DDBJ databases">
        <authorList>
            <person name="Meier V. D."/>
        </authorList>
    </citation>
    <scope>NUCLEOTIDE SEQUENCE</scope>
    <source>
        <strain evidence="10">AVDCRST_MAG82</strain>
    </source>
</reference>
<feature type="binding site" evidence="8">
    <location>
        <position position="301"/>
    </location>
    <ligand>
        <name>Fe cation</name>
        <dbReference type="ChEBI" id="CHEBI:24875"/>
    </ligand>
</feature>
<evidence type="ECO:0000256" key="3">
    <source>
        <dbReference type="ARBA" id="ARBA00022694"/>
    </source>
</evidence>
<dbReference type="PRINTS" id="PR00789">
    <property type="entry name" value="OSIALOPTASE"/>
</dbReference>
<dbReference type="CDD" id="cd24133">
    <property type="entry name" value="ASKHA_NBD_TsaD_bac"/>
    <property type="match status" value="1"/>
</dbReference>
<comment type="catalytic activity">
    <reaction evidence="7 8">
        <text>L-threonylcarbamoyladenylate + adenosine(37) in tRNA = N(6)-L-threonylcarbamoyladenosine(37) in tRNA + AMP + H(+)</text>
        <dbReference type="Rhea" id="RHEA:37059"/>
        <dbReference type="Rhea" id="RHEA-COMP:10162"/>
        <dbReference type="Rhea" id="RHEA-COMP:10163"/>
        <dbReference type="ChEBI" id="CHEBI:15378"/>
        <dbReference type="ChEBI" id="CHEBI:73682"/>
        <dbReference type="ChEBI" id="CHEBI:74411"/>
        <dbReference type="ChEBI" id="CHEBI:74418"/>
        <dbReference type="ChEBI" id="CHEBI:456215"/>
        <dbReference type="EC" id="2.3.1.234"/>
    </reaction>
</comment>
<evidence type="ECO:0000256" key="7">
    <source>
        <dbReference type="ARBA" id="ARBA00048117"/>
    </source>
</evidence>
<dbReference type="NCBIfam" id="TIGR00329">
    <property type="entry name" value="gcp_kae1"/>
    <property type="match status" value="1"/>
</dbReference>
<feature type="domain" description="Gcp-like" evidence="9">
    <location>
        <begin position="24"/>
        <end position="307"/>
    </location>
</feature>
<dbReference type="PANTHER" id="PTHR11735">
    <property type="entry name" value="TRNA N6-ADENOSINE THREONYLCARBAMOYLTRANSFERASE"/>
    <property type="match status" value="1"/>
</dbReference>
<dbReference type="Pfam" id="PF00814">
    <property type="entry name" value="TsaD"/>
    <property type="match status" value="1"/>
</dbReference>
<dbReference type="InterPro" id="IPR000905">
    <property type="entry name" value="Gcp-like_dom"/>
</dbReference>
<feature type="binding site" evidence="8">
    <location>
        <position position="166"/>
    </location>
    <ligand>
        <name>substrate</name>
    </ligand>
</feature>
<dbReference type="InterPro" id="IPR022450">
    <property type="entry name" value="TsaD"/>
</dbReference>
<evidence type="ECO:0000256" key="6">
    <source>
        <dbReference type="ARBA" id="ARBA00023315"/>
    </source>
</evidence>
<feature type="binding site" evidence="8">
    <location>
        <position position="110"/>
    </location>
    <ligand>
        <name>Fe cation</name>
        <dbReference type="ChEBI" id="CHEBI:24875"/>
    </ligand>
</feature>
<dbReference type="NCBIfam" id="TIGR03723">
    <property type="entry name" value="T6A_TsaD_YgjD"/>
    <property type="match status" value="1"/>
</dbReference>
<keyword evidence="2 8" id="KW-0808">Transferase</keyword>
<comment type="similarity">
    <text evidence="8">Belongs to the KAE1 / TsaD family.</text>
</comment>
<dbReference type="HAMAP" id="MF_01445">
    <property type="entry name" value="TsaD"/>
    <property type="match status" value="1"/>
</dbReference>
<keyword evidence="6 8" id="KW-0012">Acyltransferase</keyword>
<evidence type="ECO:0000259" key="9">
    <source>
        <dbReference type="Pfam" id="PF00814"/>
    </source>
</evidence>
<evidence type="ECO:0000256" key="5">
    <source>
        <dbReference type="ARBA" id="ARBA00023004"/>
    </source>
</evidence>
<dbReference type="EMBL" id="CADCVA010000186">
    <property type="protein sequence ID" value="CAA9419642.1"/>
    <property type="molecule type" value="Genomic_DNA"/>
</dbReference>
<dbReference type="AlphaFoldDB" id="A0A6J4PTX1"/>